<dbReference type="PANTHER" id="PTHR33678:SF2">
    <property type="match status" value="1"/>
</dbReference>
<evidence type="ECO:0000313" key="4">
    <source>
        <dbReference type="EMBL" id="ACL42855.1"/>
    </source>
</evidence>
<evidence type="ECO:0000259" key="3">
    <source>
        <dbReference type="Pfam" id="PF20042"/>
    </source>
</evidence>
<dbReference type="KEGG" id="cyn:Cyan7425_4580"/>
<dbReference type="EMBL" id="CP001344">
    <property type="protein sequence ID" value="ACL43662.1"/>
    <property type="molecule type" value="Genomic_DNA"/>
</dbReference>
<evidence type="ECO:0000313" key="11">
    <source>
        <dbReference type="EMBL" id="ACL47583.1"/>
    </source>
</evidence>
<dbReference type="InterPro" id="IPR004291">
    <property type="entry name" value="Transposase_IS66_central"/>
</dbReference>
<dbReference type="InterPro" id="IPR045618">
    <property type="entry name" value="DUF6444"/>
</dbReference>
<geneLocation type="plasmid" evidence="12">
    <name>pP742502</name>
</geneLocation>
<dbReference type="AlphaFoldDB" id="B8HKP4"/>
<dbReference type="HOGENOM" id="CLU_039294_0_1_3"/>
<keyword evidence="11" id="KW-0614">Plasmid</keyword>
<dbReference type="InterPro" id="IPR052344">
    <property type="entry name" value="Transposase-related"/>
</dbReference>
<dbReference type="KEGG" id="cyn:Cyan7425_1572"/>
<reference evidence="9" key="1">
    <citation type="submission" date="2009-01" db="EMBL/GenBank/DDBJ databases">
        <title>Complete sequence of chromosome Cyanothece sp. PCC 7425.</title>
        <authorList>
            <consortium name="US DOE Joint Genome Institute"/>
            <person name="Lucas S."/>
            <person name="Copeland A."/>
            <person name="Lapidus A."/>
            <person name="Glavina del Rio T."/>
            <person name="Dalin E."/>
            <person name="Tice H."/>
            <person name="Bruce D."/>
            <person name="Goodwin L."/>
            <person name="Pitluck S."/>
            <person name="Sims D."/>
            <person name="Meineke L."/>
            <person name="Brettin T."/>
            <person name="Detter J.C."/>
            <person name="Han C."/>
            <person name="Larimer F."/>
            <person name="Land M."/>
            <person name="Hauser L."/>
            <person name="Kyrpides N."/>
            <person name="Ovchinnikova G."/>
            <person name="Liberton M."/>
            <person name="Stoeckel J."/>
            <person name="Banerjee A."/>
            <person name="Singh A."/>
            <person name="Page L."/>
            <person name="Sato H."/>
            <person name="Zhao L."/>
            <person name="Sherman L."/>
            <person name="Pakrasi H."/>
            <person name="Richardson P."/>
        </authorList>
    </citation>
    <scope>NUCLEOTIDE SEQUENCE</scope>
    <source>
        <strain evidence="9">PCC 7425</strain>
    </source>
</reference>
<dbReference type="Pfam" id="PF20042">
    <property type="entry name" value="DUF6444"/>
    <property type="match status" value="1"/>
</dbReference>
<dbReference type="KEGG" id="cyn:Cyan7425_4602"/>
<evidence type="ECO:0000313" key="5">
    <source>
        <dbReference type="EMBL" id="ACL43405.1"/>
    </source>
</evidence>
<reference evidence="11" key="2">
    <citation type="submission" date="2009-01" db="EMBL/GenBank/DDBJ databases">
        <title>Complete sequence of plasmid1 Cyanothece sp. PCC 7425.</title>
        <authorList>
            <consortium name="US DOE Joint Genome Institute"/>
            <person name="Lucas S."/>
            <person name="Copeland A."/>
            <person name="Lapidus A."/>
            <person name="Glavina del Rio T."/>
            <person name="Dalin E."/>
            <person name="Tice H."/>
            <person name="Bruce D."/>
            <person name="Goodwin L."/>
            <person name="Pitluck S."/>
            <person name="Sims D."/>
            <person name="Meineke L."/>
            <person name="Brettin T."/>
            <person name="Detter J.C."/>
            <person name="Han C."/>
            <person name="Larimer F."/>
            <person name="Land M."/>
            <person name="Hauser L."/>
            <person name="Kyrpides N."/>
            <person name="Ovchinnikova G."/>
            <person name="Liberton M."/>
            <person name="Stoeckel J."/>
            <person name="Banerjee A."/>
            <person name="Singh A."/>
            <person name="Page L."/>
            <person name="Sato H."/>
            <person name="Zhao L."/>
            <person name="Sherman L."/>
            <person name="Pakrasi H."/>
            <person name="Richardson P."/>
        </authorList>
    </citation>
    <scope>NUCLEOTIDE SEQUENCE</scope>
    <source>
        <strain evidence="11">PCC 7425</strain>
        <plasmid evidence="11">pP742501</plasmid>
    </source>
</reference>
<dbReference type="KEGG" id="cyn:Cyan7425_5321"/>
<name>B8HKP4_CYAP4</name>
<feature type="domain" description="Transposase IS66 central" evidence="2">
    <location>
        <begin position="194"/>
        <end position="454"/>
    </location>
</feature>
<dbReference type="EMBL" id="CP001344">
    <property type="protein sequence ID" value="ACL43942.1"/>
    <property type="molecule type" value="Genomic_DNA"/>
</dbReference>
<evidence type="ECO:0000259" key="2">
    <source>
        <dbReference type="Pfam" id="PF03050"/>
    </source>
</evidence>
<evidence type="ECO:0000313" key="10">
    <source>
        <dbReference type="EMBL" id="ACL46910.1"/>
    </source>
</evidence>
<dbReference type="NCBIfam" id="NF033517">
    <property type="entry name" value="transpos_IS66"/>
    <property type="match status" value="1"/>
</dbReference>
<geneLocation type="plasmid" evidence="11">
    <name>pP742501</name>
</geneLocation>
<dbReference type="Pfam" id="PF03050">
    <property type="entry name" value="DDE_Tnp_IS66"/>
    <property type="match status" value="1"/>
</dbReference>
<protein>
    <submittedName>
        <fullName evidence="9">Transposase IS66</fullName>
    </submittedName>
</protein>
<evidence type="ECO:0000313" key="12">
    <source>
        <dbReference type="EMBL" id="ACL47843.1"/>
    </source>
</evidence>
<dbReference type="EMBL" id="CP001344">
    <property type="protein sequence ID" value="ACL43405.1"/>
    <property type="molecule type" value="Genomic_DNA"/>
</dbReference>
<dbReference type="EMBL" id="CP001344">
    <property type="protein sequence ID" value="ACL42855.1"/>
    <property type="molecule type" value="Genomic_DNA"/>
</dbReference>
<dbReference type="EMBL" id="CP001344">
    <property type="protein sequence ID" value="ACL46103.1"/>
    <property type="molecule type" value="Genomic_DNA"/>
</dbReference>
<feature type="compositionally biased region" description="Polar residues" evidence="1">
    <location>
        <begin position="55"/>
        <end position="69"/>
    </location>
</feature>
<feature type="domain" description="DUF6444" evidence="3">
    <location>
        <begin position="32"/>
        <end position="96"/>
    </location>
</feature>
<evidence type="ECO:0000256" key="1">
    <source>
        <dbReference type="SAM" id="MobiDB-lite"/>
    </source>
</evidence>
<dbReference type="KEGG" id="cyn:Cyan7425_3784"/>
<dbReference type="EMBL" id="CP001344">
    <property type="protein sequence ID" value="ACL46888.1"/>
    <property type="molecule type" value="Genomic_DNA"/>
</dbReference>
<dbReference type="OrthoDB" id="451853at2"/>
<feature type="region of interest" description="Disordered" evidence="1">
    <location>
        <begin position="54"/>
        <end position="95"/>
    </location>
</feature>
<proteinExistence type="predicted"/>
<evidence type="ECO:0000313" key="8">
    <source>
        <dbReference type="EMBL" id="ACL46103.1"/>
    </source>
</evidence>
<dbReference type="STRING" id="395961.Cyan7425_0463"/>
<dbReference type="KEGG" id="cyn:Cyan7425_0147"/>
<organism evidence="9">
    <name type="scientific">Cyanothece sp. (strain PCC 7425 / ATCC 29141)</name>
    <dbReference type="NCBI Taxonomy" id="395961"/>
    <lineage>
        <taxon>Bacteria</taxon>
        <taxon>Bacillati</taxon>
        <taxon>Cyanobacteriota</taxon>
        <taxon>Cyanophyceae</taxon>
        <taxon>Gomontiellales</taxon>
        <taxon>Cyanothecaceae</taxon>
        <taxon>Cyanothece</taxon>
    </lineage>
</organism>
<evidence type="ECO:0000313" key="7">
    <source>
        <dbReference type="EMBL" id="ACL43942.1"/>
    </source>
</evidence>
<dbReference type="EMBL" id="CP001344">
    <property type="protein sequence ID" value="ACL46910.1"/>
    <property type="molecule type" value="Genomic_DNA"/>
</dbReference>
<accession>B8HKP4</accession>
<sequence>MMEPLPVSIEQISDSEWVETPESVKRYLLGRIEQLERQYEELKAENAMLREQLRRNSQNSSKPPSQDQGNRFKPKAKQEKEKKKPRGGQLGHEGHEGKFYPLEACETVTEHYPERCINCGGRLQGKDPEPYRVQQVEIPPVVPVVREHRFHALKCACCGVRTRAWDEVIINGCRYGERIVSTVGLLSGQYRQSHRMVQGLLDQLFGVELSTGSINQLRQESSTSVASAVEEAHHYVQQQEQVNMDETSFAQGNNDGKNTEGRKGWLWVLVTPWVSYFAVCLSRSSQVCQQLLGETFTGIVGSDRYSAYQHLSLEHRQVCWAHLKRDLTQIAERKGVAGELGQALLEQQHLLFEHWYRVRDGTLSRSEFSQTVQPIRERFKQLLTEGAGYEIAPKEKTPLAKTVRTCQQLLKIEPALWTFVTTEGIEPTNNAAERALRPAVLWRKNSFGSQSEAGSLFVSRMLTVTTSLRAQNRSVLEYLVQACRASRQGLPAPSLLPIQDRTL</sequence>
<evidence type="ECO:0000313" key="9">
    <source>
        <dbReference type="EMBL" id="ACL46888.1"/>
    </source>
</evidence>
<dbReference type="EMBL" id="CP001345">
    <property type="protein sequence ID" value="ACL47583.1"/>
    <property type="molecule type" value="Genomic_DNA"/>
</dbReference>
<reference evidence="12" key="3">
    <citation type="submission" date="2009-01" db="EMBL/GenBank/DDBJ databases">
        <title>Complete sequence of plasmid2 Cyanothece sp. PCC 7425.</title>
        <authorList>
            <consortium name="US DOE Joint Genome Institute"/>
            <person name="Lucas S."/>
            <person name="Copeland A."/>
            <person name="Lapidus A."/>
            <person name="Glavina del Rio T."/>
            <person name="Dalin E."/>
            <person name="Tice H."/>
            <person name="Bruce D."/>
            <person name="Goodwin L."/>
            <person name="Pitluck S."/>
            <person name="Sims D."/>
            <person name="Meineke L."/>
            <person name="Brettin T."/>
            <person name="Detter J.C."/>
            <person name="Han C."/>
            <person name="Larimer F."/>
            <person name="Land M."/>
            <person name="Hauser L."/>
            <person name="Kyrpides N."/>
            <person name="Ovchinnikova G."/>
            <person name="Liberton M."/>
            <person name="Stoeckel J."/>
            <person name="Banerjee A."/>
            <person name="Singh A."/>
            <person name="Page L."/>
            <person name="Sato H."/>
            <person name="Zhao L."/>
            <person name="Sherman L."/>
            <person name="Pakrasi H."/>
            <person name="Richardson P."/>
        </authorList>
    </citation>
    <scope>NUCLEOTIDE SEQUENCE</scope>
    <source>
        <strain evidence="12">PCC 7425</strain>
        <plasmid evidence="12">pP742502</plasmid>
    </source>
</reference>
<dbReference type="PANTHER" id="PTHR33678">
    <property type="entry name" value="BLL1576 PROTEIN"/>
    <property type="match status" value="1"/>
</dbReference>
<dbReference type="EMBL" id="CP001346">
    <property type="protein sequence ID" value="ACL47843.1"/>
    <property type="molecule type" value="Genomic_DNA"/>
</dbReference>
<dbReference type="eggNOG" id="COG2433">
    <property type="taxonomic scope" value="Bacteria"/>
</dbReference>
<gene>
    <name evidence="12" type="ordered locus">Cyan7425_0147</name>
    <name evidence="4" type="ordered locus">Cyan7425_0463</name>
    <name evidence="5" type="ordered locus">Cyan7425_1019</name>
    <name evidence="6" type="ordered locus">Cyan7425_1285</name>
    <name evidence="7" type="ordered locus">Cyan7425_1572</name>
    <name evidence="8" type="ordered locus">Cyan7425_3784</name>
    <name evidence="9" type="ordered locus">Cyan7425_4580</name>
    <name evidence="10" type="ordered locus">Cyan7425_4602</name>
    <name evidence="11" type="ordered locus">Cyan7425_5321</name>
</gene>
<evidence type="ECO:0000313" key="6">
    <source>
        <dbReference type="EMBL" id="ACL43662.1"/>
    </source>
</evidence>
<dbReference type="KEGG" id="cyn:Cyan7425_0463"/>
<dbReference type="KEGG" id="cyn:Cyan7425_1285"/>
<dbReference type="KEGG" id="cyn:Cyan7425_1019"/>